<feature type="signal peptide" evidence="2">
    <location>
        <begin position="1"/>
        <end position="30"/>
    </location>
</feature>
<reference evidence="3 4" key="1">
    <citation type="submission" date="2019-02" db="EMBL/GenBank/DDBJ databases">
        <title>Deep-cultivation of Planctomycetes and their phenomic and genomic characterization uncovers novel biology.</title>
        <authorList>
            <person name="Wiegand S."/>
            <person name="Jogler M."/>
            <person name="Boedeker C."/>
            <person name="Pinto D."/>
            <person name="Vollmers J."/>
            <person name="Rivas-Marin E."/>
            <person name="Kohn T."/>
            <person name="Peeters S.H."/>
            <person name="Heuer A."/>
            <person name="Rast P."/>
            <person name="Oberbeckmann S."/>
            <person name="Bunk B."/>
            <person name="Jeske O."/>
            <person name="Meyerdierks A."/>
            <person name="Storesund J.E."/>
            <person name="Kallscheuer N."/>
            <person name="Luecker S."/>
            <person name="Lage O.M."/>
            <person name="Pohl T."/>
            <person name="Merkel B.J."/>
            <person name="Hornburger P."/>
            <person name="Mueller R.-W."/>
            <person name="Bruemmer F."/>
            <person name="Labrenz M."/>
            <person name="Spormann A.M."/>
            <person name="Op den Camp H."/>
            <person name="Overmann J."/>
            <person name="Amann R."/>
            <person name="Jetten M.S.M."/>
            <person name="Mascher T."/>
            <person name="Medema M.H."/>
            <person name="Devos D.P."/>
            <person name="Kaster A.-K."/>
            <person name="Ovreas L."/>
            <person name="Rohde M."/>
            <person name="Galperin M.Y."/>
            <person name="Jogler C."/>
        </authorList>
    </citation>
    <scope>NUCLEOTIDE SEQUENCE [LARGE SCALE GENOMIC DNA]</scope>
    <source>
        <strain evidence="3 4">K23_9</strain>
    </source>
</reference>
<dbReference type="GO" id="GO:0016702">
    <property type="term" value="F:oxidoreductase activity, acting on single donors with incorporation of molecular oxygen, incorporation of two atoms of oxygen"/>
    <property type="evidence" value="ECO:0007669"/>
    <property type="project" value="InterPro"/>
</dbReference>
<dbReference type="SUPFAM" id="SSF49464">
    <property type="entry name" value="Carboxypeptidase regulatory domain-like"/>
    <property type="match status" value="5"/>
</dbReference>
<keyword evidence="1 2" id="KW-0732">Signal</keyword>
<dbReference type="InterPro" id="IPR015889">
    <property type="entry name" value="Intradiol_dOase_core"/>
</dbReference>
<dbReference type="SUPFAM" id="SSF49452">
    <property type="entry name" value="Starch-binding domain-like"/>
    <property type="match status" value="1"/>
</dbReference>
<keyword evidence="3" id="KW-0812">Transmembrane</keyword>
<keyword evidence="4" id="KW-1185">Reference proteome</keyword>
<sequence length="1208" mass="130088" precursor="true">MLNIPKRVSCVVSLAAVAYLIVAAPVALFAQDKTADQSVGVQNTSARNAATQTGATYPLRMQAATLAEGDPDGVVFTVRGIIQDADGQPVPNATVVLCEGSTYRISSMSRPRPIETYLDNYMVNDVFARTTSDADGRYAFTNVAAPAVTQHYAKSWNWSVAACNSDGDFGWRRIKTGYQGPETIKLDAGVRLKASQPISGTALAVDGQPVAGAVVCLSSLNTPDSDAPYRRSLMDFDGNASSLQLFCKTGADGTFLFPKVPVDQVATVHVRHPNHQFKLNHVASGKSEVMQAIPRIMVRGKIVDESGAPIAGVQFRSDGSSAYTLTDAKGRFAWPTTEESLMRTSRSKSPADAEAGFFARVPDSDFVRLGVNIPVVELLAGKERTIVLQSGCRVTGKVVSRQRSEPVQGATVTANFVGASDVLNLAAARTDHEGKFDLVVQRRPMAVGVSGSVPGFSLPRLDYRDGLKIESELVRHIDLTGKEALVLDDFVVDALPSIDVVIVDETEQPVEHASVTAFYQVRQGSRNRLSVERDLASPVLTDREGHSRLLPTVKTWDAANIRVRAKINGAVWFGSKHLAASKDRAPSGDPLTIQLKNAWKLSGRVLIDNKPAEGINVALMRRIDNGLNSMVAITSRYTDRTITDRNGEYAFVAAPDETYSVSVTGPSNSSGRSGSSAMDQTSDHEYRFGEIALSSPGQSSGPHRTIRGRVVDFDGNPIADAQISSTTRTRTSTTSDAQGRFELKGLAAGQARLHVYVRGSEESQTLNSTFVNANAGSNDLAIRMDRRLNYTIPTLEAKQFVNIDQVPFGGDVGDGSLAGKVLDQDDQPIAGAVVRINAVKRRPMGDEIAGQIESSPSSFECGKLAITDAKGNFQIRNVSADSLYELAVGATGYLGNQIRDLDPKQPPPNVNLAKLPATPPRHAVAARIIDKHGKGIPGATIEVSRVVFMDGRSRKPDADITSATVTDQEGKFVVRAATPIRRMTLKISAGGYASFANTSALPGKPLQDIQLSHGSSLAGRLVFDGKPAAGVKLGLVQSQRSIGNIVTPMSTTTDENGHFGWNHLTAATEFAIYSLIDQDNAATLPVTLVTSSLSNSLTDLGEVPAQKGHRVALRFVTEDRKPIPPRAYCYLSRSKAWSSSRKSLPQRFAATVRFNAVPTDIIRVYVRVPDYEVVNVEPECQLDLNRRYALYSDHDQSITFTLRPVASP</sequence>
<keyword evidence="3" id="KW-0472">Membrane</keyword>
<dbReference type="GO" id="GO:0030246">
    <property type="term" value="F:carbohydrate binding"/>
    <property type="evidence" value="ECO:0007669"/>
    <property type="project" value="InterPro"/>
</dbReference>
<organism evidence="3 4">
    <name type="scientific">Stieleria marina</name>
    <dbReference type="NCBI Taxonomy" id="1930275"/>
    <lineage>
        <taxon>Bacteria</taxon>
        <taxon>Pseudomonadati</taxon>
        <taxon>Planctomycetota</taxon>
        <taxon>Planctomycetia</taxon>
        <taxon>Pirellulales</taxon>
        <taxon>Pirellulaceae</taxon>
        <taxon>Stieleria</taxon>
    </lineage>
</organism>
<dbReference type="PANTHER" id="PTHR23303:SF14">
    <property type="entry name" value="BOS COMPLEX SUBUNIT NOMO1-RELATED"/>
    <property type="match status" value="1"/>
</dbReference>
<dbReference type="InterPro" id="IPR051417">
    <property type="entry name" value="SDr/BOS_complex"/>
</dbReference>
<dbReference type="InterPro" id="IPR013784">
    <property type="entry name" value="Carb-bd-like_fold"/>
</dbReference>
<dbReference type="Gene3D" id="2.60.130.10">
    <property type="entry name" value="Aromatic compound dioxygenase"/>
    <property type="match status" value="1"/>
</dbReference>
<evidence type="ECO:0000256" key="2">
    <source>
        <dbReference type="SAM" id="SignalP"/>
    </source>
</evidence>
<dbReference type="PANTHER" id="PTHR23303">
    <property type="entry name" value="CARBOXYPEPTIDASE REGULATORY REGION-CONTAINING"/>
    <property type="match status" value="1"/>
</dbReference>
<dbReference type="AlphaFoldDB" id="A0A517NW46"/>
<protein>
    <submittedName>
        <fullName evidence="3">Nickel uptake substrate-specific transmembrane region</fullName>
    </submittedName>
</protein>
<accession>A0A517NW46</accession>
<dbReference type="OrthoDB" id="267639at2"/>
<evidence type="ECO:0000313" key="4">
    <source>
        <dbReference type="Proteomes" id="UP000319817"/>
    </source>
</evidence>
<name>A0A517NW46_9BACT</name>
<dbReference type="EMBL" id="CP036526">
    <property type="protein sequence ID" value="QDT11352.1"/>
    <property type="molecule type" value="Genomic_DNA"/>
</dbReference>
<gene>
    <name evidence="3" type="ORF">K239x_33470</name>
</gene>
<dbReference type="Pfam" id="PF13620">
    <property type="entry name" value="CarboxypepD_reg"/>
    <property type="match status" value="1"/>
</dbReference>
<proteinExistence type="predicted"/>
<dbReference type="Proteomes" id="UP000319817">
    <property type="component" value="Chromosome"/>
</dbReference>
<evidence type="ECO:0000313" key="3">
    <source>
        <dbReference type="EMBL" id="QDT11352.1"/>
    </source>
</evidence>
<evidence type="ECO:0000256" key="1">
    <source>
        <dbReference type="ARBA" id="ARBA00022729"/>
    </source>
</evidence>
<dbReference type="Gene3D" id="2.60.40.1120">
    <property type="entry name" value="Carboxypeptidase-like, regulatory domain"/>
    <property type="match status" value="1"/>
</dbReference>
<dbReference type="GO" id="GO:0005506">
    <property type="term" value="F:iron ion binding"/>
    <property type="evidence" value="ECO:0007669"/>
    <property type="project" value="InterPro"/>
</dbReference>
<feature type="chain" id="PRO_5022243192" evidence="2">
    <location>
        <begin position="31"/>
        <end position="1208"/>
    </location>
</feature>
<dbReference type="InterPro" id="IPR008969">
    <property type="entry name" value="CarboxyPept-like_regulatory"/>
</dbReference>